<dbReference type="Proteomes" id="UP000543642">
    <property type="component" value="Unassembled WGS sequence"/>
</dbReference>
<gene>
    <name evidence="1" type="ORF">HNP82_002854</name>
</gene>
<reference evidence="1 2" key="1">
    <citation type="submission" date="2020-08" db="EMBL/GenBank/DDBJ databases">
        <title>Genomic Encyclopedia of Type Strains, Phase IV (KMG-IV): sequencing the most valuable type-strain genomes for metagenomic binning, comparative biology and taxonomic classification.</title>
        <authorList>
            <person name="Goeker M."/>
        </authorList>
    </citation>
    <scope>NUCLEOTIDE SEQUENCE [LARGE SCALE GENOMIC DNA]</scope>
    <source>
        <strain evidence="1 2">DSM 106146</strain>
    </source>
</reference>
<dbReference type="AlphaFoldDB" id="A0A7W8M5X5"/>
<sequence>MKDLVLFYDDTKKSCRDYAAEFAKFDHVECEKASEYVNEQLIYKTGGQIGLVFESENGKVPYSVLHIIWRLIADKRESHMIFVTGGSRELKALKSAKHDMEKRGLYVRNVYSKYILQKQKLQGDAAVRHILDELSQGHENLPQKEDIQNMNKKERRRRFRKEFKAYRKYMRQGYCE</sequence>
<organism evidence="1 2">
    <name type="scientific">Catenibacillus scindens</name>
    <dbReference type="NCBI Taxonomy" id="673271"/>
    <lineage>
        <taxon>Bacteria</taxon>
        <taxon>Bacillati</taxon>
        <taxon>Bacillota</taxon>
        <taxon>Clostridia</taxon>
        <taxon>Lachnospirales</taxon>
        <taxon>Lachnospiraceae</taxon>
        <taxon>Catenibacillus</taxon>
    </lineage>
</organism>
<evidence type="ECO:0000313" key="1">
    <source>
        <dbReference type="EMBL" id="MBB5265703.1"/>
    </source>
</evidence>
<dbReference type="RefSeq" id="WP_183775744.1">
    <property type="nucleotide sequence ID" value="NZ_CAWVEG010000057.1"/>
</dbReference>
<dbReference type="EMBL" id="JACHFW010000014">
    <property type="protein sequence ID" value="MBB5265703.1"/>
    <property type="molecule type" value="Genomic_DNA"/>
</dbReference>
<protein>
    <submittedName>
        <fullName evidence="1">Uncharacterized protein</fullName>
    </submittedName>
</protein>
<keyword evidence="2" id="KW-1185">Reference proteome</keyword>
<evidence type="ECO:0000313" key="2">
    <source>
        <dbReference type="Proteomes" id="UP000543642"/>
    </source>
</evidence>
<accession>A0A7W8M5X5</accession>
<comment type="caution">
    <text evidence="1">The sequence shown here is derived from an EMBL/GenBank/DDBJ whole genome shotgun (WGS) entry which is preliminary data.</text>
</comment>
<proteinExistence type="predicted"/>
<name>A0A7W8M5X5_9FIRM</name>